<dbReference type="Pfam" id="PF03466">
    <property type="entry name" value="LysR_substrate"/>
    <property type="match status" value="1"/>
</dbReference>
<sequence length="283" mass="30573">MIDWENLRYFAAFARAGTLLGAARALGVEHATVARRVAGLEEQMGVKLVDRRGRRIVLTPEGERVAGMAERMGQEAQAIERLGLAAGATLAGEVRISAPPTLAAAMLPAALVALRARHPDIGITIVGETRYASLDRREADIAVRMTKPEQGNFVISKLGNVGFGFYATAAYLAATLEEQRTFIAYDETMASAPQSVRLADATEGRKVALRATTLEFQLAAARAGGGIAMLPNFMLAGRDDLVEAIPQRQPLTREFWLVVHADIRNVPIIRVVMEALKSIPWSG</sequence>
<dbReference type="InterPro" id="IPR000847">
    <property type="entry name" value="LysR_HTH_N"/>
</dbReference>
<dbReference type="Pfam" id="PF00126">
    <property type="entry name" value="HTH_1"/>
    <property type="match status" value="1"/>
</dbReference>
<organism evidence="6 7">
    <name type="scientific">Rhizobium altiplani</name>
    <dbReference type="NCBI Taxonomy" id="1864509"/>
    <lineage>
        <taxon>Bacteria</taxon>
        <taxon>Pseudomonadati</taxon>
        <taxon>Pseudomonadota</taxon>
        <taxon>Alphaproteobacteria</taxon>
        <taxon>Hyphomicrobiales</taxon>
        <taxon>Rhizobiaceae</taxon>
        <taxon>Rhizobium/Agrobacterium group</taxon>
        <taxon>Rhizobium</taxon>
    </lineage>
</organism>
<dbReference type="SUPFAM" id="SSF53850">
    <property type="entry name" value="Periplasmic binding protein-like II"/>
    <property type="match status" value="1"/>
</dbReference>
<dbReference type="PROSITE" id="PS50931">
    <property type="entry name" value="HTH_LYSR"/>
    <property type="match status" value="1"/>
</dbReference>
<evidence type="ECO:0000256" key="2">
    <source>
        <dbReference type="ARBA" id="ARBA00023015"/>
    </source>
</evidence>
<evidence type="ECO:0000259" key="5">
    <source>
        <dbReference type="PROSITE" id="PS50931"/>
    </source>
</evidence>
<dbReference type="InterPro" id="IPR005119">
    <property type="entry name" value="LysR_subst-bd"/>
</dbReference>
<dbReference type="Proteomes" id="UP000068164">
    <property type="component" value="Unassembled WGS sequence"/>
</dbReference>
<name>A0A120FM76_9HYPH</name>
<dbReference type="InterPro" id="IPR036390">
    <property type="entry name" value="WH_DNA-bd_sf"/>
</dbReference>
<feature type="domain" description="HTH lysR-type" evidence="5">
    <location>
        <begin position="2"/>
        <end position="59"/>
    </location>
</feature>
<comment type="similarity">
    <text evidence="1">Belongs to the LysR transcriptional regulatory family.</text>
</comment>
<evidence type="ECO:0000256" key="1">
    <source>
        <dbReference type="ARBA" id="ARBA00009437"/>
    </source>
</evidence>
<evidence type="ECO:0000313" key="7">
    <source>
        <dbReference type="Proteomes" id="UP000068164"/>
    </source>
</evidence>
<accession>A0A120FM76</accession>
<dbReference type="AlphaFoldDB" id="A0A120FM76"/>
<dbReference type="GO" id="GO:0003700">
    <property type="term" value="F:DNA-binding transcription factor activity"/>
    <property type="evidence" value="ECO:0007669"/>
    <property type="project" value="InterPro"/>
</dbReference>
<dbReference type="PANTHER" id="PTHR30537">
    <property type="entry name" value="HTH-TYPE TRANSCRIPTIONAL REGULATOR"/>
    <property type="match status" value="1"/>
</dbReference>
<dbReference type="EMBL" id="LNCD01000065">
    <property type="protein sequence ID" value="KWV53419.1"/>
    <property type="molecule type" value="Genomic_DNA"/>
</dbReference>
<dbReference type="Gene3D" id="3.40.190.290">
    <property type="match status" value="1"/>
</dbReference>
<dbReference type="PANTHER" id="PTHR30537:SF3">
    <property type="entry name" value="TRANSCRIPTIONAL REGULATORY PROTEIN"/>
    <property type="match status" value="1"/>
</dbReference>
<dbReference type="OrthoDB" id="9787460at2"/>
<evidence type="ECO:0000256" key="4">
    <source>
        <dbReference type="ARBA" id="ARBA00023163"/>
    </source>
</evidence>
<keyword evidence="3" id="KW-0238">DNA-binding</keyword>
<dbReference type="Gene3D" id="1.10.10.10">
    <property type="entry name" value="Winged helix-like DNA-binding domain superfamily/Winged helix DNA-binding domain"/>
    <property type="match status" value="1"/>
</dbReference>
<reference evidence="6 7" key="1">
    <citation type="submission" date="2015-11" db="EMBL/GenBank/DDBJ databases">
        <title>Draft Genome Sequence of the Strain BR 10423 (Rhizobium sp.) isolated from nodules of Mimosa pudica.</title>
        <authorList>
            <person name="Barauna A.C."/>
            <person name="Zilli J.E."/>
            <person name="Simoes-Araujo J.L."/>
            <person name="Reis V.M."/>
            <person name="James E.K."/>
            <person name="Reis F.B.Jr."/>
            <person name="Rouws L.F."/>
            <person name="Passos S.R."/>
            <person name="Gois S.R."/>
        </authorList>
    </citation>
    <scope>NUCLEOTIDE SEQUENCE [LARGE SCALE GENOMIC DNA]</scope>
    <source>
        <strain evidence="6 7">BR10423</strain>
    </source>
</reference>
<protein>
    <submittedName>
        <fullName evidence="6">LysR family transcriptional regulator</fullName>
    </submittedName>
</protein>
<evidence type="ECO:0000256" key="3">
    <source>
        <dbReference type="ARBA" id="ARBA00023125"/>
    </source>
</evidence>
<keyword evidence="4" id="KW-0804">Transcription</keyword>
<proteinExistence type="inferred from homology"/>
<keyword evidence="2" id="KW-0805">Transcription regulation</keyword>
<dbReference type="InterPro" id="IPR058163">
    <property type="entry name" value="LysR-type_TF_proteobact-type"/>
</dbReference>
<dbReference type="RefSeq" id="WP_062370374.1">
    <property type="nucleotide sequence ID" value="NZ_LNCD01000065.1"/>
</dbReference>
<comment type="caution">
    <text evidence="6">The sequence shown here is derived from an EMBL/GenBank/DDBJ whole genome shotgun (WGS) entry which is preliminary data.</text>
</comment>
<dbReference type="GO" id="GO:0006351">
    <property type="term" value="P:DNA-templated transcription"/>
    <property type="evidence" value="ECO:0007669"/>
    <property type="project" value="TreeGrafter"/>
</dbReference>
<dbReference type="SUPFAM" id="SSF46785">
    <property type="entry name" value="Winged helix' DNA-binding domain"/>
    <property type="match status" value="1"/>
</dbReference>
<gene>
    <name evidence="6" type="ORF">AS026_01140</name>
</gene>
<dbReference type="InterPro" id="IPR036388">
    <property type="entry name" value="WH-like_DNA-bd_sf"/>
</dbReference>
<keyword evidence="7" id="KW-1185">Reference proteome</keyword>
<evidence type="ECO:0000313" key="6">
    <source>
        <dbReference type="EMBL" id="KWV53419.1"/>
    </source>
</evidence>
<dbReference type="GO" id="GO:0043565">
    <property type="term" value="F:sequence-specific DNA binding"/>
    <property type="evidence" value="ECO:0007669"/>
    <property type="project" value="TreeGrafter"/>
</dbReference>